<name>A0ABW2UL86_9RHOB</name>
<evidence type="ECO:0000313" key="3">
    <source>
        <dbReference type="Proteomes" id="UP001596516"/>
    </source>
</evidence>
<dbReference type="Proteomes" id="UP001596516">
    <property type="component" value="Unassembled WGS sequence"/>
</dbReference>
<comment type="caution">
    <text evidence="2">The sequence shown here is derived from an EMBL/GenBank/DDBJ whole genome shotgun (WGS) entry which is preliminary data.</text>
</comment>
<dbReference type="RefSeq" id="WP_377403573.1">
    <property type="nucleotide sequence ID" value="NZ_JBHTFQ010000005.1"/>
</dbReference>
<feature type="transmembrane region" description="Helical" evidence="1">
    <location>
        <begin position="57"/>
        <end position="76"/>
    </location>
</feature>
<dbReference type="InterPro" id="IPR007251">
    <property type="entry name" value="Iron_permease_Fet4"/>
</dbReference>
<reference evidence="3" key="1">
    <citation type="journal article" date="2019" name="Int. J. Syst. Evol. Microbiol.">
        <title>The Global Catalogue of Microorganisms (GCM) 10K type strain sequencing project: providing services to taxonomists for standard genome sequencing and annotation.</title>
        <authorList>
            <consortium name="The Broad Institute Genomics Platform"/>
            <consortium name="The Broad Institute Genome Sequencing Center for Infectious Disease"/>
            <person name="Wu L."/>
            <person name="Ma J."/>
        </authorList>
    </citation>
    <scope>NUCLEOTIDE SEQUENCE [LARGE SCALE GENOMIC DNA]</scope>
    <source>
        <strain evidence="3">CGMCC 1.12750</strain>
    </source>
</reference>
<keyword evidence="1" id="KW-1133">Transmembrane helix</keyword>
<gene>
    <name evidence="2" type="ORF">ACFQXB_11525</name>
</gene>
<dbReference type="Pfam" id="PF04120">
    <property type="entry name" value="Iron_permease"/>
    <property type="match status" value="1"/>
</dbReference>
<keyword evidence="1" id="KW-0812">Transmembrane</keyword>
<keyword evidence="1" id="KW-0472">Membrane</keyword>
<evidence type="ECO:0000313" key="2">
    <source>
        <dbReference type="EMBL" id="MFC7704825.1"/>
    </source>
</evidence>
<dbReference type="EMBL" id="JBHTFQ010000005">
    <property type="protein sequence ID" value="MFC7704825.1"/>
    <property type="molecule type" value="Genomic_DNA"/>
</dbReference>
<organism evidence="2 3">
    <name type="scientific">Plastorhodobacter daqingensis</name>
    <dbReference type="NCBI Taxonomy" id="1387281"/>
    <lineage>
        <taxon>Bacteria</taxon>
        <taxon>Pseudomonadati</taxon>
        <taxon>Pseudomonadota</taxon>
        <taxon>Alphaproteobacteria</taxon>
        <taxon>Rhodobacterales</taxon>
        <taxon>Paracoccaceae</taxon>
        <taxon>Plastorhodobacter</taxon>
    </lineage>
</organism>
<sequence length="145" mass="16226">MPDTRPDTTTRTGPGLFVRFANLVAELAGRPLTFLMAVMLIIAWALTGPAFGFSETWQLIVNTGTTIVTFLMVFVLQNSQNRDGRALQAKLDELILHSQAENRFIGVERLDEKELRRLSELLHREAEAANEVAEQVEDDRKAQSG</sequence>
<evidence type="ECO:0000256" key="1">
    <source>
        <dbReference type="SAM" id="Phobius"/>
    </source>
</evidence>
<proteinExistence type="predicted"/>
<keyword evidence="3" id="KW-1185">Reference proteome</keyword>
<accession>A0ABW2UL86</accession>
<protein>
    <submittedName>
        <fullName evidence="2">Low affinity iron permease family protein</fullName>
    </submittedName>
</protein>